<name>A0AAD9QW43_ACRCE</name>
<protein>
    <submittedName>
        <fullName evidence="2">BTB/POZ domain-containing protein 6</fullName>
    </submittedName>
</protein>
<evidence type="ECO:0000313" key="2">
    <source>
        <dbReference type="EMBL" id="KAK2568574.1"/>
    </source>
</evidence>
<dbReference type="SMART" id="SM00225">
    <property type="entry name" value="BTB"/>
    <property type="match status" value="1"/>
</dbReference>
<proteinExistence type="predicted"/>
<dbReference type="EMBL" id="JARQWQ010000011">
    <property type="protein sequence ID" value="KAK2568574.1"/>
    <property type="molecule type" value="Genomic_DNA"/>
</dbReference>
<dbReference type="InterPro" id="IPR038648">
    <property type="entry name" value="PHR_sf"/>
</dbReference>
<accession>A0AAD9QW43</accession>
<dbReference type="PANTHER" id="PTHR45774:SF3">
    <property type="entry name" value="BTB (POZ) DOMAIN-CONTAINING 2B-RELATED"/>
    <property type="match status" value="1"/>
</dbReference>
<dbReference type="PROSITE" id="PS50097">
    <property type="entry name" value="BTB"/>
    <property type="match status" value="1"/>
</dbReference>
<dbReference type="Gene3D" id="3.30.710.10">
    <property type="entry name" value="Potassium Channel Kv1.1, Chain A"/>
    <property type="match status" value="1"/>
</dbReference>
<dbReference type="SMART" id="SM00875">
    <property type="entry name" value="BACK"/>
    <property type="match status" value="1"/>
</dbReference>
<dbReference type="Proteomes" id="UP001249851">
    <property type="component" value="Unassembled WGS sequence"/>
</dbReference>
<reference evidence="2" key="2">
    <citation type="journal article" date="2023" name="Science">
        <title>Genomic signatures of disease resistance in endangered staghorn corals.</title>
        <authorList>
            <person name="Vollmer S.V."/>
            <person name="Selwyn J.D."/>
            <person name="Despard B.A."/>
            <person name="Roesel C.L."/>
        </authorList>
    </citation>
    <scope>NUCLEOTIDE SEQUENCE</scope>
    <source>
        <strain evidence="2">K2</strain>
    </source>
</reference>
<reference evidence="2" key="1">
    <citation type="journal article" date="2023" name="G3 (Bethesda)">
        <title>Whole genome assembly and annotation of the endangered Caribbean coral Acropora cervicornis.</title>
        <authorList>
            <person name="Selwyn J.D."/>
            <person name="Vollmer S.V."/>
        </authorList>
    </citation>
    <scope>NUCLEOTIDE SEQUENCE</scope>
    <source>
        <strain evidence="2">K2</strain>
    </source>
</reference>
<dbReference type="PANTHER" id="PTHR45774">
    <property type="entry name" value="BTB/POZ DOMAIN-CONTAINING"/>
    <property type="match status" value="1"/>
</dbReference>
<feature type="domain" description="BTB" evidence="1">
    <location>
        <begin position="38"/>
        <end position="113"/>
    </location>
</feature>
<gene>
    <name evidence="2" type="ORF">P5673_006505</name>
</gene>
<dbReference type="Pfam" id="PF00651">
    <property type="entry name" value="BTB"/>
    <property type="match status" value="1"/>
</dbReference>
<evidence type="ECO:0000259" key="1">
    <source>
        <dbReference type="PROSITE" id="PS50097"/>
    </source>
</evidence>
<sequence>MALVSTAKNRATISENWQTEKRSIRERAALMINNPLMSDVKFVINGSSRNSDKSKEVILAHKFLLSLGSPVLHAMFYSNLADSRSDIPLDDCDPLSFLEFIRYLYSDEVHLTSGNVFELLYLAKKYIVPFVAESCCRFLELELRENNVFRILEHARLFSESHLEQQCWKLLDTKTSACLQTEGLLWISQDTLSSLLKRDSLTLVDGECAIFKAAKRWADANCKVRGMVPTGENIRSVLKDAIQFIRFPMIPPRLFSETIVPTGILTEKEASQVYLFHKQGSMADPGMQFSCIPRGPLLQPRRNPQVELSRCYRYRENHTFPSSESFNFVSETLKFTTSKEMCFAGVRLFAHREVGKYFLAKLRVSKCQGLKEDVANVRGTFTVGSLPRHLADRLGFDVMVPMPFLVSRETQFSVKINLVGTDQARVSPNRGVPMKFVKSDRIEFRFEGESRQILEVLFYTT</sequence>
<dbReference type="InterPro" id="IPR011705">
    <property type="entry name" value="BACK"/>
</dbReference>
<dbReference type="InterPro" id="IPR011333">
    <property type="entry name" value="SKP1/BTB/POZ_sf"/>
</dbReference>
<dbReference type="Gene3D" id="2.60.120.820">
    <property type="entry name" value="PHR domain"/>
    <property type="match status" value="1"/>
</dbReference>
<keyword evidence="3" id="KW-1185">Reference proteome</keyword>
<dbReference type="Pfam" id="PF07707">
    <property type="entry name" value="BACK"/>
    <property type="match status" value="1"/>
</dbReference>
<dbReference type="InterPro" id="IPR000210">
    <property type="entry name" value="BTB/POZ_dom"/>
</dbReference>
<organism evidence="2 3">
    <name type="scientific">Acropora cervicornis</name>
    <name type="common">Staghorn coral</name>
    <dbReference type="NCBI Taxonomy" id="6130"/>
    <lineage>
        <taxon>Eukaryota</taxon>
        <taxon>Metazoa</taxon>
        <taxon>Cnidaria</taxon>
        <taxon>Anthozoa</taxon>
        <taxon>Hexacorallia</taxon>
        <taxon>Scleractinia</taxon>
        <taxon>Astrocoeniina</taxon>
        <taxon>Acroporidae</taxon>
        <taxon>Acropora</taxon>
    </lineage>
</organism>
<comment type="caution">
    <text evidence="2">The sequence shown here is derived from an EMBL/GenBank/DDBJ whole genome shotgun (WGS) entry which is preliminary data.</text>
</comment>
<dbReference type="SUPFAM" id="SSF54695">
    <property type="entry name" value="POZ domain"/>
    <property type="match status" value="1"/>
</dbReference>
<dbReference type="GO" id="GO:0022008">
    <property type="term" value="P:neurogenesis"/>
    <property type="evidence" value="ECO:0007669"/>
    <property type="project" value="TreeGrafter"/>
</dbReference>
<dbReference type="Gene3D" id="1.25.40.420">
    <property type="match status" value="1"/>
</dbReference>
<dbReference type="AlphaFoldDB" id="A0AAD9QW43"/>
<dbReference type="GO" id="GO:0005829">
    <property type="term" value="C:cytosol"/>
    <property type="evidence" value="ECO:0007669"/>
    <property type="project" value="TreeGrafter"/>
</dbReference>
<evidence type="ECO:0000313" key="3">
    <source>
        <dbReference type="Proteomes" id="UP001249851"/>
    </source>
</evidence>